<keyword evidence="2" id="KW-1185">Reference proteome</keyword>
<comment type="caution">
    <text evidence="1">The sequence shown here is derived from an EMBL/GenBank/DDBJ whole genome shotgun (WGS) entry which is preliminary data.</text>
</comment>
<reference evidence="1" key="1">
    <citation type="submission" date="2021-06" db="EMBL/GenBank/DDBJ databases">
        <authorList>
            <person name="Kallberg Y."/>
            <person name="Tangrot J."/>
            <person name="Rosling A."/>
        </authorList>
    </citation>
    <scope>NUCLEOTIDE SEQUENCE</scope>
    <source>
        <strain evidence="1">MA453B</strain>
    </source>
</reference>
<dbReference type="OrthoDB" id="2446745at2759"/>
<name>A0A9N9JH41_9GLOM</name>
<protein>
    <submittedName>
        <fullName evidence="1">9156_t:CDS:1</fullName>
    </submittedName>
</protein>
<accession>A0A9N9JH41</accession>
<sequence>VHLPNQQRVIFEESSNLEDEAASEKNMRIMLTEYFKMNAQDPEARDILYANFPLYYTWVKKTKTWRKHKCGGCIGRIYMAHRVKIKGSRSFEELRTVDGVTYSSFKKSAQHRGFLENDNEHQSCIAELLPEANSELSELLLHELNYQITPDDLAKISTLNEAQCVIFDEVLNLINQN</sequence>
<dbReference type="Proteomes" id="UP000789405">
    <property type="component" value="Unassembled WGS sequence"/>
</dbReference>
<proteinExistence type="predicted"/>
<evidence type="ECO:0000313" key="2">
    <source>
        <dbReference type="Proteomes" id="UP000789405"/>
    </source>
</evidence>
<organism evidence="1 2">
    <name type="scientific">Dentiscutata erythropus</name>
    <dbReference type="NCBI Taxonomy" id="1348616"/>
    <lineage>
        <taxon>Eukaryota</taxon>
        <taxon>Fungi</taxon>
        <taxon>Fungi incertae sedis</taxon>
        <taxon>Mucoromycota</taxon>
        <taxon>Glomeromycotina</taxon>
        <taxon>Glomeromycetes</taxon>
        <taxon>Diversisporales</taxon>
        <taxon>Gigasporaceae</taxon>
        <taxon>Dentiscutata</taxon>
    </lineage>
</organism>
<dbReference type="AlphaFoldDB" id="A0A9N9JH41"/>
<gene>
    <name evidence="1" type="ORF">DERYTH_LOCUS19570</name>
</gene>
<feature type="non-terminal residue" evidence="1">
    <location>
        <position position="177"/>
    </location>
</feature>
<dbReference type="EMBL" id="CAJVPY010021643">
    <property type="protein sequence ID" value="CAG8780350.1"/>
    <property type="molecule type" value="Genomic_DNA"/>
</dbReference>
<evidence type="ECO:0000313" key="1">
    <source>
        <dbReference type="EMBL" id="CAG8780350.1"/>
    </source>
</evidence>